<dbReference type="PROSITE" id="PS50231">
    <property type="entry name" value="RICIN_B_LECTIN"/>
    <property type="match status" value="1"/>
</dbReference>
<keyword evidence="4" id="KW-1185">Reference proteome</keyword>
<accession>A0ABZ1Q614</accession>
<proteinExistence type="predicted"/>
<name>A0ABZ1Q614_9ACTN</name>
<dbReference type="InterPro" id="IPR000772">
    <property type="entry name" value="Ricin_B_lectin"/>
</dbReference>
<dbReference type="Pfam" id="PF00652">
    <property type="entry name" value="Ricin_B_lectin"/>
    <property type="match status" value="1"/>
</dbReference>
<dbReference type="Proteomes" id="UP001432312">
    <property type="component" value="Chromosome"/>
</dbReference>
<evidence type="ECO:0000313" key="3">
    <source>
        <dbReference type="EMBL" id="WUN77935.1"/>
    </source>
</evidence>
<organism evidence="3 4">
    <name type="scientific">Streptomyces erythrochromogenes</name>
    <dbReference type="NCBI Taxonomy" id="285574"/>
    <lineage>
        <taxon>Bacteria</taxon>
        <taxon>Bacillati</taxon>
        <taxon>Actinomycetota</taxon>
        <taxon>Actinomycetes</taxon>
        <taxon>Kitasatosporales</taxon>
        <taxon>Streptomycetaceae</taxon>
        <taxon>Streptomyces</taxon>
    </lineage>
</organism>
<sequence>MNMPRRNTTTRATLVGLGATLAAFSQVALASTAHATGTWDESRVRIQSARGDCLTAVPRSTNQLDTERCDTDNLRGNWRMVDNLDANFLLKNWSTGECLDSERNVLGGKVYMSACDQNDGGQVWRYDCFEGRLMNLASTTFLTRFTSGVVGHQQRSTSDIGKQVWNIVPRPHAC</sequence>
<keyword evidence="1" id="KW-0732">Signal</keyword>
<feature type="domain" description="Ricin B lectin" evidence="2">
    <location>
        <begin position="44"/>
        <end position="147"/>
    </location>
</feature>
<dbReference type="Gene3D" id="2.80.10.50">
    <property type="match status" value="1"/>
</dbReference>
<dbReference type="RefSeq" id="WP_158714728.1">
    <property type="nucleotide sequence ID" value="NZ_CP108036.1"/>
</dbReference>
<evidence type="ECO:0000256" key="1">
    <source>
        <dbReference type="SAM" id="SignalP"/>
    </source>
</evidence>
<feature type="signal peptide" evidence="1">
    <location>
        <begin position="1"/>
        <end position="30"/>
    </location>
</feature>
<dbReference type="GeneID" id="95495396"/>
<reference evidence="3" key="1">
    <citation type="submission" date="2022-10" db="EMBL/GenBank/DDBJ databases">
        <title>The complete genomes of actinobacterial strains from the NBC collection.</title>
        <authorList>
            <person name="Joergensen T.S."/>
            <person name="Alvarez Arevalo M."/>
            <person name="Sterndorff E.B."/>
            <person name="Faurdal D."/>
            <person name="Vuksanovic O."/>
            <person name="Mourched A.-S."/>
            <person name="Charusanti P."/>
            <person name="Shaw S."/>
            <person name="Blin K."/>
            <person name="Weber T."/>
        </authorList>
    </citation>
    <scope>NUCLEOTIDE SEQUENCE</scope>
    <source>
        <strain evidence="3">NBC_00303</strain>
    </source>
</reference>
<gene>
    <name evidence="3" type="ORF">OHA91_05140</name>
</gene>
<protein>
    <submittedName>
        <fullName evidence="3">RICIN domain-containing protein</fullName>
    </submittedName>
</protein>
<evidence type="ECO:0000259" key="2">
    <source>
        <dbReference type="Pfam" id="PF00652"/>
    </source>
</evidence>
<feature type="chain" id="PRO_5045820484" evidence="1">
    <location>
        <begin position="31"/>
        <end position="174"/>
    </location>
</feature>
<dbReference type="InterPro" id="IPR035992">
    <property type="entry name" value="Ricin_B-like_lectins"/>
</dbReference>
<dbReference type="EMBL" id="CP108036">
    <property type="protein sequence ID" value="WUN77935.1"/>
    <property type="molecule type" value="Genomic_DNA"/>
</dbReference>
<dbReference type="SUPFAM" id="SSF50370">
    <property type="entry name" value="Ricin B-like lectins"/>
    <property type="match status" value="1"/>
</dbReference>
<evidence type="ECO:0000313" key="4">
    <source>
        <dbReference type="Proteomes" id="UP001432312"/>
    </source>
</evidence>